<protein>
    <recommendedName>
        <fullName evidence="7">Dolichol-phosphate mannosyltransferase subunit 3</fullName>
    </recommendedName>
</protein>
<evidence type="ECO:0000313" key="9">
    <source>
        <dbReference type="Proteomes" id="UP000077266"/>
    </source>
</evidence>
<dbReference type="UniPathway" id="UPA00378"/>
<keyword evidence="3 7" id="KW-0812">Transmembrane</keyword>
<feature type="transmembrane region" description="Helical" evidence="7">
    <location>
        <begin position="6"/>
        <end position="24"/>
    </location>
</feature>
<dbReference type="Pfam" id="PF08285">
    <property type="entry name" value="DPM3"/>
    <property type="match status" value="1"/>
</dbReference>
<proteinExistence type="inferred from homology"/>
<dbReference type="InParanoid" id="A0A165FW83"/>
<evidence type="ECO:0000256" key="1">
    <source>
        <dbReference type="ARBA" id="ARBA00004477"/>
    </source>
</evidence>
<keyword evidence="6 7" id="KW-0472">Membrane</keyword>
<evidence type="ECO:0000256" key="5">
    <source>
        <dbReference type="ARBA" id="ARBA00022989"/>
    </source>
</evidence>
<organism evidence="8 9">
    <name type="scientific">Exidia glandulosa HHB12029</name>
    <dbReference type="NCBI Taxonomy" id="1314781"/>
    <lineage>
        <taxon>Eukaryota</taxon>
        <taxon>Fungi</taxon>
        <taxon>Dikarya</taxon>
        <taxon>Basidiomycota</taxon>
        <taxon>Agaricomycotina</taxon>
        <taxon>Agaricomycetes</taxon>
        <taxon>Auriculariales</taxon>
        <taxon>Exidiaceae</taxon>
        <taxon>Exidia</taxon>
    </lineage>
</organism>
<dbReference type="AlphaFoldDB" id="A0A165FW83"/>
<accession>A0A165FW83</accession>
<comment type="subcellular location">
    <subcellularLocation>
        <location evidence="1 7">Endoplasmic reticulum membrane</location>
        <topology evidence="1 7">Multi-pass membrane protein</topology>
    </subcellularLocation>
</comment>
<sequence>MTRATTFFSAFGILSGIYFAFFNADLPEKFQLIIPVFAPARDFYNSAQHRTVHRYVQLPWWTLVSFGSYALWTLGWAMLSIRECPEAYDELTKFVAFKKRPACIWHSQRELEDLLHIQHFVRQILPELTFHR</sequence>
<gene>
    <name evidence="8" type="ORF">EXIGLDRAFT_695432</name>
</gene>
<dbReference type="GO" id="GO:0005789">
    <property type="term" value="C:endoplasmic reticulum membrane"/>
    <property type="evidence" value="ECO:0007669"/>
    <property type="project" value="UniProtKB-SubCell"/>
</dbReference>
<keyword evidence="5 7" id="KW-1133">Transmembrane helix</keyword>
<comment type="pathway">
    <text evidence="7">Protein modification; protein glycosylation.</text>
</comment>
<comment type="similarity">
    <text evidence="2 7">Belongs to the DPM3 family.</text>
</comment>
<comment type="function">
    <text evidence="7">Stabilizer subunit of the dolichol-phosphate mannose (DPM) synthase complex; tethers catalytic subunit to the ER.</text>
</comment>
<keyword evidence="4 7" id="KW-0256">Endoplasmic reticulum</keyword>
<name>A0A165FW83_EXIGL</name>
<evidence type="ECO:0000256" key="7">
    <source>
        <dbReference type="RuleBase" id="RU365085"/>
    </source>
</evidence>
<evidence type="ECO:0000256" key="6">
    <source>
        <dbReference type="ARBA" id="ARBA00023136"/>
    </source>
</evidence>
<dbReference type="InterPro" id="IPR013174">
    <property type="entry name" value="DPM3"/>
</dbReference>
<dbReference type="OrthoDB" id="2014333at2759"/>
<evidence type="ECO:0000313" key="8">
    <source>
        <dbReference type="EMBL" id="KZV89625.1"/>
    </source>
</evidence>
<comment type="subunit">
    <text evidence="7">Component of the dolichol-phosphate mannose (DPM) synthase complex.</text>
</comment>
<evidence type="ECO:0000256" key="3">
    <source>
        <dbReference type="ARBA" id="ARBA00022692"/>
    </source>
</evidence>
<dbReference type="EMBL" id="KV426068">
    <property type="protein sequence ID" value="KZV89625.1"/>
    <property type="molecule type" value="Genomic_DNA"/>
</dbReference>
<evidence type="ECO:0000256" key="4">
    <source>
        <dbReference type="ARBA" id="ARBA00022824"/>
    </source>
</evidence>
<dbReference type="Proteomes" id="UP000077266">
    <property type="component" value="Unassembled WGS sequence"/>
</dbReference>
<reference evidence="8 9" key="1">
    <citation type="journal article" date="2016" name="Mol. Biol. Evol.">
        <title>Comparative Genomics of Early-Diverging Mushroom-Forming Fungi Provides Insights into the Origins of Lignocellulose Decay Capabilities.</title>
        <authorList>
            <person name="Nagy L.G."/>
            <person name="Riley R."/>
            <person name="Tritt A."/>
            <person name="Adam C."/>
            <person name="Daum C."/>
            <person name="Floudas D."/>
            <person name="Sun H."/>
            <person name="Yadav J.S."/>
            <person name="Pangilinan J."/>
            <person name="Larsson K.H."/>
            <person name="Matsuura K."/>
            <person name="Barry K."/>
            <person name="Labutti K."/>
            <person name="Kuo R."/>
            <person name="Ohm R.A."/>
            <person name="Bhattacharya S.S."/>
            <person name="Shirouzu T."/>
            <person name="Yoshinaga Y."/>
            <person name="Martin F.M."/>
            <person name="Grigoriev I.V."/>
            <person name="Hibbett D.S."/>
        </authorList>
    </citation>
    <scope>NUCLEOTIDE SEQUENCE [LARGE SCALE GENOMIC DNA]</scope>
    <source>
        <strain evidence="8 9">HHB12029</strain>
    </source>
</reference>
<feature type="transmembrane region" description="Helical" evidence="7">
    <location>
        <begin position="58"/>
        <end position="79"/>
    </location>
</feature>
<evidence type="ECO:0000256" key="2">
    <source>
        <dbReference type="ARBA" id="ARBA00010430"/>
    </source>
</evidence>
<keyword evidence="9" id="KW-1185">Reference proteome</keyword>
<dbReference type="STRING" id="1314781.A0A165FW83"/>